<evidence type="ECO:0000259" key="2">
    <source>
        <dbReference type="Pfam" id="PF18818"/>
    </source>
</evidence>
<feature type="domain" description="N-terminal" evidence="1">
    <location>
        <begin position="8"/>
        <end position="126"/>
    </location>
</feature>
<sequence length="311" mass="33913">MKDRKSPADRITASIIEQLEQGVRPWTKPWASKAGGSVALPLRANGEPYQGINVVMLWLRGATEGYSGSRWMTYRQAAALGGQVRAGEKSTLVVYYGQSQAKGEPDPSAGDADARSFRFLKGYPVFNVEQIDGLDAEFYPTPVPAQEPDAAAEQARIASVEEFLAATGAQISWSGDQAYYAPGPDHIRLPERHLFRDIEQAYATAAHELIHWTGAKHRQDRTFGSKFGDPAYAREELVAELGSAFLGAHLGLRPDHIEDHAAYLDHWLKVLRTDSRAILRAASQAQAATDYLLAIAGRAVAPVTEDLAEAA</sequence>
<feature type="domain" description="Polyvalent protein metallopeptidase" evidence="2">
    <location>
        <begin position="159"/>
        <end position="284"/>
    </location>
</feature>
<dbReference type="Pfam" id="PF08401">
    <property type="entry name" value="ArdcN"/>
    <property type="match status" value="1"/>
</dbReference>
<proteinExistence type="predicted"/>
<dbReference type="GO" id="GO:0003697">
    <property type="term" value="F:single-stranded DNA binding"/>
    <property type="evidence" value="ECO:0007669"/>
    <property type="project" value="InterPro"/>
</dbReference>
<name>A0A6H1ZR44_9ZZZZ</name>
<dbReference type="Pfam" id="PF18818">
    <property type="entry name" value="MPTase-PolyVal"/>
    <property type="match status" value="1"/>
</dbReference>
<dbReference type="InterPro" id="IPR041459">
    <property type="entry name" value="MPTase-PolyVal"/>
</dbReference>
<organism evidence="3">
    <name type="scientific">viral metagenome</name>
    <dbReference type="NCBI Taxonomy" id="1070528"/>
    <lineage>
        <taxon>unclassified sequences</taxon>
        <taxon>metagenomes</taxon>
        <taxon>organismal metagenomes</taxon>
    </lineage>
</organism>
<dbReference type="PIRSF" id="PIRSF037112">
    <property type="entry name" value="Antirestriction_ArdC"/>
    <property type="match status" value="1"/>
</dbReference>
<dbReference type="InterPro" id="IPR017113">
    <property type="entry name" value="Antirestriction_ArdC"/>
</dbReference>
<evidence type="ECO:0000259" key="1">
    <source>
        <dbReference type="Pfam" id="PF08401"/>
    </source>
</evidence>
<accession>A0A6H1ZR44</accession>
<evidence type="ECO:0000313" key="3">
    <source>
        <dbReference type="EMBL" id="QJA49959.1"/>
    </source>
</evidence>
<dbReference type="EMBL" id="MT144165">
    <property type="protein sequence ID" value="QJA49959.1"/>
    <property type="molecule type" value="Genomic_DNA"/>
</dbReference>
<reference evidence="3" key="1">
    <citation type="submission" date="2020-03" db="EMBL/GenBank/DDBJ databases">
        <title>The deep terrestrial virosphere.</title>
        <authorList>
            <person name="Holmfeldt K."/>
            <person name="Nilsson E."/>
            <person name="Simone D."/>
            <person name="Lopez-Fernandez M."/>
            <person name="Wu X."/>
            <person name="de Brujin I."/>
            <person name="Lundin D."/>
            <person name="Andersson A."/>
            <person name="Bertilsson S."/>
            <person name="Dopson M."/>
        </authorList>
    </citation>
    <scope>NUCLEOTIDE SEQUENCE</scope>
    <source>
        <strain evidence="3">TM448A01540</strain>
    </source>
</reference>
<gene>
    <name evidence="3" type="ORF">TM448A01540_0015</name>
</gene>
<protein>
    <recommendedName>
        <fullName evidence="4">Antirestriction protein</fullName>
    </recommendedName>
</protein>
<dbReference type="InterPro" id="IPR013610">
    <property type="entry name" value="ArdC_N"/>
</dbReference>
<evidence type="ECO:0008006" key="4">
    <source>
        <dbReference type="Google" id="ProtNLM"/>
    </source>
</evidence>
<dbReference type="AlphaFoldDB" id="A0A6H1ZR44"/>